<dbReference type="Pfam" id="PF00158">
    <property type="entry name" value="Sigma54_activat"/>
    <property type="match status" value="1"/>
</dbReference>
<evidence type="ECO:0000256" key="3">
    <source>
        <dbReference type="ARBA" id="ARBA00023125"/>
    </source>
</evidence>
<dbReference type="GO" id="GO:0006355">
    <property type="term" value="P:regulation of DNA-templated transcription"/>
    <property type="evidence" value="ECO:0007669"/>
    <property type="project" value="InterPro"/>
</dbReference>
<dbReference type="OrthoDB" id="5482894at2"/>
<accession>A0A2Z4FP51</accession>
<dbReference type="RefSeq" id="WP_111335885.1">
    <property type="nucleotide sequence ID" value="NZ_CP030032.1"/>
</dbReference>
<dbReference type="AlphaFoldDB" id="A0A2Z4FP51"/>
<dbReference type="EMBL" id="CP030032">
    <property type="protein sequence ID" value="AWV90434.1"/>
    <property type="molecule type" value="Genomic_DNA"/>
</dbReference>
<keyword evidence="2" id="KW-0067">ATP-binding</keyword>
<dbReference type="CDD" id="cd00009">
    <property type="entry name" value="AAA"/>
    <property type="match status" value="1"/>
</dbReference>
<dbReference type="InterPro" id="IPR058031">
    <property type="entry name" value="AAA_lid_NorR"/>
</dbReference>
<dbReference type="PROSITE" id="PS00676">
    <property type="entry name" value="SIGMA54_INTERACT_2"/>
    <property type="match status" value="1"/>
</dbReference>
<dbReference type="KEGG" id="bsed:DN745_14285"/>
<dbReference type="Gene3D" id="3.40.50.300">
    <property type="entry name" value="P-loop containing nucleotide triphosphate hydrolases"/>
    <property type="match status" value="1"/>
</dbReference>
<evidence type="ECO:0000313" key="5">
    <source>
        <dbReference type="EMBL" id="AWV90434.1"/>
    </source>
</evidence>
<reference evidence="5 6" key="1">
    <citation type="submission" date="2018-06" db="EMBL/GenBank/DDBJ databases">
        <title>Lujinxingia sediminis gen. nov. sp. nov., a new facultative anaerobic member of the class Deltaproteobacteria, and proposal of Lujinxingaceae fam. nov.</title>
        <authorList>
            <person name="Guo L.-Y."/>
            <person name="Li C.-M."/>
            <person name="Wang S."/>
            <person name="Du Z.-J."/>
        </authorList>
    </citation>
    <scope>NUCLEOTIDE SEQUENCE [LARGE SCALE GENOMIC DNA]</scope>
    <source>
        <strain evidence="5 6">FA350</strain>
    </source>
</reference>
<proteinExistence type="predicted"/>
<dbReference type="Pfam" id="PF25601">
    <property type="entry name" value="AAA_lid_14"/>
    <property type="match status" value="1"/>
</dbReference>
<dbReference type="GO" id="GO:0005524">
    <property type="term" value="F:ATP binding"/>
    <property type="evidence" value="ECO:0007669"/>
    <property type="project" value="UniProtKB-KW"/>
</dbReference>
<evidence type="ECO:0000259" key="4">
    <source>
        <dbReference type="PROSITE" id="PS50045"/>
    </source>
</evidence>
<dbReference type="SMART" id="SM00382">
    <property type="entry name" value="AAA"/>
    <property type="match status" value="1"/>
</dbReference>
<dbReference type="InterPro" id="IPR002078">
    <property type="entry name" value="Sigma_54_int"/>
</dbReference>
<gene>
    <name evidence="5" type="ORF">DN745_14285</name>
</gene>
<dbReference type="Gene3D" id="1.10.8.60">
    <property type="match status" value="1"/>
</dbReference>
<dbReference type="GO" id="GO:0003677">
    <property type="term" value="F:DNA binding"/>
    <property type="evidence" value="ECO:0007669"/>
    <property type="project" value="UniProtKB-KW"/>
</dbReference>
<dbReference type="PROSITE" id="PS50045">
    <property type="entry name" value="SIGMA54_INTERACT_4"/>
    <property type="match status" value="1"/>
</dbReference>
<keyword evidence="6" id="KW-1185">Reference proteome</keyword>
<dbReference type="InterPro" id="IPR003593">
    <property type="entry name" value="AAA+_ATPase"/>
</dbReference>
<organism evidence="5 6">
    <name type="scientific">Bradymonas sediminis</name>
    <dbReference type="NCBI Taxonomy" id="1548548"/>
    <lineage>
        <taxon>Bacteria</taxon>
        <taxon>Deltaproteobacteria</taxon>
        <taxon>Bradymonadales</taxon>
        <taxon>Bradymonadaceae</taxon>
        <taxon>Bradymonas</taxon>
    </lineage>
</organism>
<dbReference type="InterPro" id="IPR027417">
    <property type="entry name" value="P-loop_NTPase"/>
</dbReference>
<keyword evidence="1" id="KW-0547">Nucleotide-binding</keyword>
<name>A0A2Z4FP51_9DELT</name>
<feature type="domain" description="Sigma-54 factor interaction" evidence="4">
    <location>
        <begin position="383"/>
        <end position="612"/>
    </location>
</feature>
<dbReference type="InterPro" id="IPR025943">
    <property type="entry name" value="Sigma_54_int_dom_ATP-bd_2"/>
</dbReference>
<dbReference type="PANTHER" id="PTHR32071:SF117">
    <property type="entry name" value="PTS-DEPENDENT DIHYDROXYACETONE KINASE OPERON REGULATORY PROTEIN-RELATED"/>
    <property type="match status" value="1"/>
</dbReference>
<keyword evidence="3" id="KW-0238">DNA-binding</keyword>
<protein>
    <recommendedName>
        <fullName evidence="4">Sigma-54 factor interaction domain-containing protein</fullName>
    </recommendedName>
</protein>
<evidence type="ECO:0000256" key="2">
    <source>
        <dbReference type="ARBA" id="ARBA00022840"/>
    </source>
</evidence>
<evidence type="ECO:0000313" key="6">
    <source>
        <dbReference type="Proteomes" id="UP000249799"/>
    </source>
</evidence>
<dbReference type="Proteomes" id="UP000249799">
    <property type="component" value="Chromosome"/>
</dbReference>
<evidence type="ECO:0000256" key="1">
    <source>
        <dbReference type="ARBA" id="ARBA00022741"/>
    </source>
</evidence>
<dbReference type="PANTHER" id="PTHR32071">
    <property type="entry name" value="TRANSCRIPTIONAL REGULATORY PROTEIN"/>
    <property type="match status" value="1"/>
</dbReference>
<dbReference type="SUPFAM" id="SSF52540">
    <property type="entry name" value="P-loop containing nucleoside triphosphate hydrolases"/>
    <property type="match status" value="1"/>
</dbReference>
<sequence>MMTIRFRTICHDTTREFAFDRKSISVGRAPFNDVALTGCAIAEVHGDLEIHEGDALVFRARASSEATRVMRDGECTQSSDGVEEQVFHIRPGDAIWLGESPAVRLEVLGLDKVQGRAWTRYPINPRAERGLSAEGGRLFFRVSRALAQAPSIENFLRSAAYFTHASLGVLPKRVDLAVPIEAVAWHAEDFRLDAISLAENAGDDVTPVMESVLGAYRRRRESLEIFRAQNSEILSELKSLDSFVILELSEVEPEPLDLPFGANPFEADEYDSEAFDSEAFDSDPYDSQPYDTDYAEPARYQVLIPCALRGELGAVLSLYFVDSPTGPDSEATEGALANLIGQLEPLAAAVLDAHHRVRRGQAVLEENRYWRERQRRHHFYKDFIAESDAAREVYEKVNECVSHDEPVLLLGEAGSGKALIARAIHHLSPRKDAMLTAINCRSLKGDDLDFELFGSANNQLTGDTDARTGIFELAEGGTVFLEEIDRLSLLLQGKILRMLRESEVRRTGEAAARPVNVRLIASTHRDLRKRVEAGHFRRDLYMVLSKFPLTMPSLRERPEDILPLARTFLSTYRRRYGRAAQRFSSDVEAIFMAHAWRGNVRELKSVIEAAVLQSDGDVIEVKHLGL</sequence>